<dbReference type="Proteomes" id="UP000559027">
    <property type="component" value="Unassembled WGS sequence"/>
</dbReference>
<evidence type="ECO:0000313" key="3">
    <source>
        <dbReference type="Proteomes" id="UP000559027"/>
    </source>
</evidence>
<protein>
    <recommendedName>
        <fullName evidence="4">Carboxymethylenebutenolidase</fullName>
    </recommendedName>
</protein>
<dbReference type="PANTHER" id="PTHR38436">
    <property type="entry name" value="POLYKETIDE CYCLASE SNOAL-LIKE DOMAIN"/>
    <property type="match status" value="1"/>
</dbReference>
<dbReference type="GO" id="GO:0030638">
    <property type="term" value="P:polyketide metabolic process"/>
    <property type="evidence" value="ECO:0007669"/>
    <property type="project" value="InterPro"/>
</dbReference>
<keyword evidence="3" id="KW-1185">Reference proteome</keyword>
<dbReference type="SUPFAM" id="SSF54427">
    <property type="entry name" value="NTF2-like"/>
    <property type="match status" value="1"/>
</dbReference>
<organism evidence="2 3">
    <name type="scientific">Leucocoprinus leucothites</name>
    <dbReference type="NCBI Taxonomy" id="201217"/>
    <lineage>
        <taxon>Eukaryota</taxon>
        <taxon>Fungi</taxon>
        <taxon>Dikarya</taxon>
        <taxon>Basidiomycota</taxon>
        <taxon>Agaricomycotina</taxon>
        <taxon>Agaricomycetes</taxon>
        <taxon>Agaricomycetidae</taxon>
        <taxon>Agaricales</taxon>
        <taxon>Agaricineae</taxon>
        <taxon>Agaricaceae</taxon>
        <taxon>Leucocoprinus</taxon>
    </lineage>
</organism>
<dbReference type="OrthoDB" id="5440at2759"/>
<reference evidence="2 3" key="1">
    <citation type="journal article" date="2020" name="ISME J.">
        <title>Uncovering the hidden diversity of litter-decomposition mechanisms in mushroom-forming fungi.</title>
        <authorList>
            <person name="Floudas D."/>
            <person name="Bentzer J."/>
            <person name="Ahren D."/>
            <person name="Johansson T."/>
            <person name="Persson P."/>
            <person name="Tunlid A."/>
        </authorList>
    </citation>
    <scope>NUCLEOTIDE SEQUENCE [LARGE SCALE GENOMIC DNA]</scope>
    <source>
        <strain evidence="2 3">CBS 146.42</strain>
    </source>
</reference>
<dbReference type="PANTHER" id="PTHR38436:SF3">
    <property type="entry name" value="CARBOXYMETHYLENEBUTENOLIDASE-RELATED"/>
    <property type="match status" value="1"/>
</dbReference>
<dbReference type="AlphaFoldDB" id="A0A8H5GF66"/>
<gene>
    <name evidence="2" type="ORF">D9756_000597</name>
</gene>
<dbReference type="InterPro" id="IPR009959">
    <property type="entry name" value="Cyclase_SnoaL-like"/>
</dbReference>
<sequence>MAPKAYDPNSENEQAPPLPSAPRITLPSKLIIQPPLTRRGTGPGVILLLPDPSRLNPRDGPQPLDPEPVQKWAEEGFAVAAMSLSSGIGLGQDSLISALKQGIDGLLQLTELDTKDKFAVIVYEDHPSLLNTLMALEGLPIACLISYGASPGTPSPTPTIPALLHLPRRVDSLANTTIYSYSVQSQHFVLPYTSDYDPGNASLAHSRSLVFLRKWLEGPYFDLEAIWDEHCYFEFEVRSVAKTMATMVQEPYVNHVPTMTGGIGRKALTSFYRDHFIFSNPDDASLQLISRTVGADRIVDEFIYLTTHDRTIDWLMPGVPQTGKKLSIPMMAVVNVRGDRLYNEHIWWDQATALLQAGVLPTHVPHSHNTLRLPVAGVASAHMLLDEANGKSNEMLGPDWGVHS</sequence>
<feature type="region of interest" description="Disordered" evidence="1">
    <location>
        <begin position="1"/>
        <end position="24"/>
    </location>
</feature>
<evidence type="ECO:0000313" key="2">
    <source>
        <dbReference type="EMBL" id="KAF5363857.1"/>
    </source>
</evidence>
<dbReference type="EMBL" id="JAACJO010000001">
    <property type="protein sequence ID" value="KAF5363857.1"/>
    <property type="molecule type" value="Genomic_DNA"/>
</dbReference>
<dbReference type="InterPro" id="IPR032710">
    <property type="entry name" value="NTF2-like_dom_sf"/>
</dbReference>
<evidence type="ECO:0000256" key="1">
    <source>
        <dbReference type="SAM" id="MobiDB-lite"/>
    </source>
</evidence>
<proteinExistence type="predicted"/>
<dbReference type="Gene3D" id="3.10.450.50">
    <property type="match status" value="1"/>
</dbReference>
<name>A0A8H5GF66_9AGAR</name>
<accession>A0A8H5GF66</accession>
<comment type="caution">
    <text evidence="2">The sequence shown here is derived from an EMBL/GenBank/DDBJ whole genome shotgun (WGS) entry which is preliminary data.</text>
</comment>
<evidence type="ECO:0008006" key="4">
    <source>
        <dbReference type="Google" id="ProtNLM"/>
    </source>
</evidence>